<keyword evidence="1" id="KW-0004">4Fe-4S</keyword>
<evidence type="ECO:0000256" key="6">
    <source>
        <dbReference type="ARBA" id="ARBA00023014"/>
    </source>
</evidence>
<dbReference type="HOGENOM" id="CLU_044815_1_3_7"/>
<dbReference type="KEGG" id="sfu:Sfum_1040"/>
<dbReference type="STRING" id="335543.Sfum_1040"/>
<evidence type="ECO:0000256" key="4">
    <source>
        <dbReference type="ARBA" id="ARBA00022801"/>
    </source>
</evidence>
<dbReference type="InParanoid" id="A0LH32"/>
<reference evidence="9 10" key="1">
    <citation type="submission" date="2006-10" db="EMBL/GenBank/DDBJ databases">
        <title>Complete sequence of Syntrophobacter fumaroxidans MPOB.</title>
        <authorList>
            <consortium name="US DOE Joint Genome Institute"/>
            <person name="Copeland A."/>
            <person name="Lucas S."/>
            <person name="Lapidus A."/>
            <person name="Barry K."/>
            <person name="Detter J.C."/>
            <person name="Glavina del Rio T."/>
            <person name="Hammon N."/>
            <person name="Israni S."/>
            <person name="Pitluck S."/>
            <person name="Goltsman E.G."/>
            <person name="Martinez M."/>
            <person name="Schmutz J."/>
            <person name="Larimer F."/>
            <person name="Land M."/>
            <person name="Hauser L."/>
            <person name="Kyrpides N."/>
            <person name="Kim E."/>
            <person name="Boone D.R."/>
            <person name="Brockman F."/>
            <person name="Culley D."/>
            <person name="Ferry J."/>
            <person name="Gunsalus R."/>
            <person name="McInerney M.J."/>
            <person name="Morrison M."/>
            <person name="Plugge C."/>
            <person name="Rohlin L."/>
            <person name="Scholten J."/>
            <person name="Sieber J."/>
            <person name="Stams A.J.M."/>
            <person name="Worm P."/>
            <person name="Henstra A.M."/>
            <person name="Richardson P."/>
        </authorList>
    </citation>
    <scope>NUCLEOTIDE SEQUENCE [LARGE SCALE GENOMIC DNA]</scope>
    <source>
        <strain evidence="10">DSM 10017 / MPOB</strain>
    </source>
</reference>
<dbReference type="RefSeq" id="WP_011697905.1">
    <property type="nucleotide sequence ID" value="NC_008554.1"/>
</dbReference>
<evidence type="ECO:0000256" key="5">
    <source>
        <dbReference type="ARBA" id="ARBA00023004"/>
    </source>
</evidence>
<evidence type="ECO:0000259" key="8">
    <source>
        <dbReference type="SMART" id="SM00986"/>
    </source>
</evidence>
<keyword evidence="10" id="KW-1185">Reference proteome</keyword>
<dbReference type="EMBL" id="CP000478">
    <property type="protein sequence ID" value="ABK16734.1"/>
    <property type="molecule type" value="Genomic_DNA"/>
</dbReference>
<keyword evidence="5" id="KW-0408">Iron</keyword>
<dbReference type="Proteomes" id="UP000001784">
    <property type="component" value="Chromosome"/>
</dbReference>
<dbReference type="InterPro" id="IPR005122">
    <property type="entry name" value="Uracil-DNA_glycosylase-like"/>
</dbReference>
<evidence type="ECO:0000256" key="7">
    <source>
        <dbReference type="ARBA" id="ARBA00023204"/>
    </source>
</evidence>
<dbReference type="Pfam" id="PF03167">
    <property type="entry name" value="UDG"/>
    <property type="match status" value="1"/>
</dbReference>
<dbReference type="InterPro" id="IPR051536">
    <property type="entry name" value="UDG_Type-4/5"/>
</dbReference>
<dbReference type="OrthoDB" id="5290748at2"/>
<evidence type="ECO:0000256" key="3">
    <source>
        <dbReference type="ARBA" id="ARBA00022763"/>
    </source>
</evidence>
<sequence length="194" mass="21461">MARRDKERSLHALYDAIRRDAFYRKENMGDVFVPGDGSMEDGVIVLIGEAPGRDEEREGKPFVGAAGRNLNALLLENGLAREDLFITNLLKYRPRTSTGANRSPAAAECRYALPFLERELDILRPGLAVCLGLSPAKALLNDPHLKMGRANGALFRGAGLNILVTYHPSPFNFMVPEKSSALRRAFRQVAVRPE</sequence>
<keyword evidence="2" id="KW-0479">Metal-binding</keyword>
<dbReference type="GO" id="GO:0051539">
    <property type="term" value="F:4 iron, 4 sulfur cluster binding"/>
    <property type="evidence" value="ECO:0007669"/>
    <property type="project" value="UniProtKB-KW"/>
</dbReference>
<dbReference type="InterPro" id="IPR036895">
    <property type="entry name" value="Uracil-DNA_glycosylase-like_sf"/>
</dbReference>
<dbReference type="GO" id="GO:0046872">
    <property type="term" value="F:metal ion binding"/>
    <property type="evidence" value="ECO:0007669"/>
    <property type="project" value="UniProtKB-KW"/>
</dbReference>
<dbReference type="Gene3D" id="3.40.470.10">
    <property type="entry name" value="Uracil-DNA glycosylase-like domain"/>
    <property type="match status" value="1"/>
</dbReference>
<keyword evidence="3" id="KW-0227">DNA damage</keyword>
<evidence type="ECO:0000256" key="2">
    <source>
        <dbReference type="ARBA" id="ARBA00022723"/>
    </source>
</evidence>
<dbReference type="SMART" id="SM00987">
    <property type="entry name" value="UreE_C"/>
    <property type="match status" value="1"/>
</dbReference>
<dbReference type="GO" id="GO:0097506">
    <property type="term" value="F:deaminated base DNA N-glycosylase activity"/>
    <property type="evidence" value="ECO:0007669"/>
    <property type="project" value="UniProtKB-ARBA"/>
</dbReference>
<feature type="domain" description="Uracil-DNA glycosylase-like" evidence="8">
    <location>
        <begin position="34"/>
        <end position="186"/>
    </location>
</feature>
<evidence type="ECO:0000313" key="9">
    <source>
        <dbReference type="EMBL" id="ABK16734.1"/>
    </source>
</evidence>
<organism evidence="9 10">
    <name type="scientific">Syntrophobacter fumaroxidans (strain DSM 10017 / MPOB)</name>
    <dbReference type="NCBI Taxonomy" id="335543"/>
    <lineage>
        <taxon>Bacteria</taxon>
        <taxon>Pseudomonadati</taxon>
        <taxon>Thermodesulfobacteriota</taxon>
        <taxon>Syntrophobacteria</taxon>
        <taxon>Syntrophobacterales</taxon>
        <taxon>Syntrophobacteraceae</taxon>
        <taxon>Syntrophobacter</taxon>
    </lineage>
</organism>
<keyword evidence="7" id="KW-0234">DNA repair</keyword>
<evidence type="ECO:0000256" key="1">
    <source>
        <dbReference type="ARBA" id="ARBA00022485"/>
    </source>
</evidence>
<dbReference type="PANTHER" id="PTHR33693">
    <property type="entry name" value="TYPE-5 URACIL-DNA GLYCOSYLASE"/>
    <property type="match status" value="1"/>
</dbReference>
<dbReference type="CDD" id="cd10030">
    <property type="entry name" value="UDG-F4_TTUDGA_SPO1dp_like"/>
    <property type="match status" value="1"/>
</dbReference>
<accession>A0LH32</accession>
<dbReference type="GO" id="GO:0006281">
    <property type="term" value="P:DNA repair"/>
    <property type="evidence" value="ECO:0007669"/>
    <property type="project" value="UniProtKB-KW"/>
</dbReference>
<protein>
    <submittedName>
        <fullName evidence="9">Uracil-DNA glycosylase superfamily</fullName>
    </submittedName>
</protein>
<dbReference type="SUPFAM" id="SSF52141">
    <property type="entry name" value="Uracil-DNA glycosylase-like"/>
    <property type="match status" value="1"/>
</dbReference>
<keyword evidence="4" id="KW-0378">Hydrolase</keyword>
<dbReference type="AlphaFoldDB" id="A0LH32"/>
<dbReference type="PANTHER" id="PTHR33693:SF1">
    <property type="entry name" value="TYPE-4 URACIL-DNA GLYCOSYLASE"/>
    <property type="match status" value="1"/>
</dbReference>
<evidence type="ECO:0000313" key="10">
    <source>
        <dbReference type="Proteomes" id="UP000001784"/>
    </source>
</evidence>
<gene>
    <name evidence="9" type="ordered locus">Sfum_1040</name>
</gene>
<dbReference type="SMART" id="SM00986">
    <property type="entry name" value="UDG"/>
    <property type="match status" value="1"/>
</dbReference>
<keyword evidence="6" id="KW-0411">Iron-sulfur</keyword>
<proteinExistence type="predicted"/>
<name>A0LH32_SYNFM</name>
<dbReference type="eggNOG" id="COG1573">
    <property type="taxonomic scope" value="Bacteria"/>
</dbReference>